<proteinExistence type="predicted"/>
<comment type="caution">
    <text evidence="1">The sequence shown here is derived from an EMBL/GenBank/DDBJ whole genome shotgun (WGS) entry which is preliminary data.</text>
</comment>
<dbReference type="EMBL" id="CAXAMN010014649">
    <property type="protein sequence ID" value="CAK9043922.1"/>
    <property type="molecule type" value="Genomic_DNA"/>
</dbReference>
<protein>
    <submittedName>
        <fullName evidence="1">Uncharacterized protein</fullName>
    </submittedName>
</protein>
<accession>A0ABP0LZG5</accession>
<evidence type="ECO:0000313" key="2">
    <source>
        <dbReference type="Proteomes" id="UP001642484"/>
    </source>
</evidence>
<name>A0ABP0LZG5_9DINO</name>
<gene>
    <name evidence="1" type="ORF">CCMP2556_LOCUS23182</name>
</gene>
<evidence type="ECO:0000313" key="1">
    <source>
        <dbReference type="EMBL" id="CAK9043922.1"/>
    </source>
</evidence>
<dbReference type="Proteomes" id="UP001642484">
    <property type="component" value="Unassembled WGS sequence"/>
</dbReference>
<organism evidence="1 2">
    <name type="scientific">Durusdinium trenchii</name>
    <dbReference type="NCBI Taxonomy" id="1381693"/>
    <lineage>
        <taxon>Eukaryota</taxon>
        <taxon>Sar</taxon>
        <taxon>Alveolata</taxon>
        <taxon>Dinophyceae</taxon>
        <taxon>Suessiales</taxon>
        <taxon>Symbiodiniaceae</taxon>
        <taxon>Durusdinium</taxon>
    </lineage>
</organism>
<sequence>MVSECCSPRLEKSTKFTKPIGRLTFRIVRRYRVVLPTSANETLGVLDLDKDETHQNEANGCVGGTHAPTRSVLAGNSSDFPCIFPSMMRLQVVWVQDQG</sequence>
<reference evidence="1 2" key="1">
    <citation type="submission" date="2024-02" db="EMBL/GenBank/DDBJ databases">
        <authorList>
            <person name="Chen Y."/>
            <person name="Shah S."/>
            <person name="Dougan E. K."/>
            <person name="Thang M."/>
            <person name="Chan C."/>
        </authorList>
    </citation>
    <scope>NUCLEOTIDE SEQUENCE [LARGE SCALE GENOMIC DNA]</scope>
</reference>
<keyword evidence="2" id="KW-1185">Reference proteome</keyword>